<keyword evidence="6 8" id="KW-0472">Membrane</keyword>
<name>A0A7Y9RSC2_9ACTN</name>
<evidence type="ECO:0000313" key="10">
    <source>
        <dbReference type="EMBL" id="NYG54376.1"/>
    </source>
</evidence>
<evidence type="ECO:0000256" key="6">
    <source>
        <dbReference type="ARBA" id="ARBA00023136"/>
    </source>
</evidence>
<dbReference type="GO" id="GO:0005886">
    <property type="term" value="C:plasma membrane"/>
    <property type="evidence" value="ECO:0007669"/>
    <property type="project" value="UniProtKB-SubCell"/>
</dbReference>
<dbReference type="PANTHER" id="PTHR33406:SF11">
    <property type="entry name" value="MEMBRANE PROTEIN SCO6666-RELATED"/>
    <property type="match status" value="1"/>
</dbReference>
<gene>
    <name evidence="10" type="ORF">BJ989_000680</name>
</gene>
<evidence type="ECO:0000256" key="8">
    <source>
        <dbReference type="SAM" id="Phobius"/>
    </source>
</evidence>
<feature type="compositionally biased region" description="Low complexity" evidence="7">
    <location>
        <begin position="739"/>
        <end position="760"/>
    </location>
</feature>
<dbReference type="Gene3D" id="1.20.1640.10">
    <property type="entry name" value="Multidrug efflux transporter AcrB transmembrane domain"/>
    <property type="match status" value="2"/>
</dbReference>
<feature type="transmembrane region" description="Helical" evidence="8">
    <location>
        <begin position="319"/>
        <end position="343"/>
    </location>
</feature>
<evidence type="ECO:0000256" key="2">
    <source>
        <dbReference type="ARBA" id="ARBA00010157"/>
    </source>
</evidence>
<dbReference type="RefSeq" id="WP_218848706.1">
    <property type="nucleotide sequence ID" value="NZ_JACCAC010000001.1"/>
</dbReference>
<feature type="transmembrane region" description="Helical" evidence="8">
    <location>
        <begin position="564"/>
        <end position="583"/>
    </location>
</feature>
<evidence type="ECO:0000256" key="4">
    <source>
        <dbReference type="ARBA" id="ARBA00022692"/>
    </source>
</evidence>
<organism evidence="10 11">
    <name type="scientific">Nocardioides perillae</name>
    <dbReference type="NCBI Taxonomy" id="1119534"/>
    <lineage>
        <taxon>Bacteria</taxon>
        <taxon>Bacillati</taxon>
        <taxon>Actinomycetota</taxon>
        <taxon>Actinomycetes</taxon>
        <taxon>Propionibacteriales</taxon>
        <taxon>Nocardioidaceae</taxon>
        <taxon>Nocardioides</taxon>
    </lineage>
</organism>
<dbReference type="EMBL" id="JACCAC010000001">
    <property type="protein sequence ID" value="NYG54376.1"/>
    <property type="molecule type" value="Genomic_DNA"/>
</dbReference>
<keyword evidence="4 8" id="KW-0812">Transmembrane</keyword>
<keyword evidence="3" id="KW-1003">Cell membrane</keyword>
<dbReference type="SUPFAM" id="SSF82866">
    <property type="entry name" value="Multidrug efflux transporter AcrB transmembrane domain"/>
    <property type="match status" value="2"/>
</dbReference>
<protein>
    <submittedName>
        <fullName evidence="10">RND superfamily putative drug exporter</fullName>
    </submittedName>
</protein>
<feature type="transmembrane region" description="Helical" evidence="8">
    <location>
        <begin position="292"/>
        <end position="313"/>
    </location>
</feature>
<feature type="transmembrane region" description="Helical" evidence="8">
    <location>
        <begin position="537"/>
        <end position="557"/>
    </location>
</feature>
<evidence type="ECO:0000256" key="1">
    <source>
        <dbReference type="ARBA" id="ARBA00004651"/>
    </source>
</evidence>
<evidence type="ECO:0000256" key="7">
    <source>
        <dbReference type="SAM" id="MobiDB-lite"/>
    </source>
</evidence>
<evidence type="ECO:0000256" key="3">
    <source>
        <dbReference type="ARBA" id="ARBA00022475"/>
    </source>
</evidence>
<comment type="similarity">
    <text evidence="2">Belongs to the resistance-nodulation-cell division (RND) (TC 2.A.6) family. MmpL subfamily.</text>
</comment>
<dbReference type="PANTHER" id="PTHR33406">
    <property type="entry name" value="MEMBRANE PROTEIN MJ1562-RELATED"/>
    <property type="match status" value="1"/>
</dbReference>
<feature type="region of interest" description="Disordered" evidence="7">
    <location>
        <begin position="735"/>
        <end position="767"/>
    </location>
</feature>
<dbReference type="InterPro" id="IPR004869">
    <property type="entry name" value="MMPL_dom"/>
</dbReference>
<dbReference type="PROSITE" id="PS50156">
    <property type="entry name" value="SSD"/>
    <property type="match status" value="1"/>
</dbReference>
<keyword evidence="5 8" id="KW-1133">Transmembrane helix</keyword>
<feature type="transmembrane region" description="Helical" evidence="8">
    <location>
        <begin position="230"/>
        <end position="253"/>
    </location>
</feature>
<sequence>MVDRWGGFVARRALSVLLAGLALVMAAGAYGAGVFDSLSQGGFDDPASESARELARERELFGNRSVDVVAVYSAPDGSGLAADDPAFRAEVERVVDEVPEGTVAQVVTAYDVPDGSLVSDDGRAVQVLVSLAGESQDDFLRAYDELAPALESDLLRTDLAGAFAVYSDVNEITAEDLERAELLSLPLVLLLALLIFRSLVAALMPVLVGLVALLGALAVVRLVAQVTEVSVFSVNVVSLLGIGLAIDYALFVVSRFREELATLRGDAGGRAPGPDAVAEAVHRTMASAGRTVLFSGLTVAAAMSSLLVFPQAFLRSMAYGGAAAVLVAMLAALTVLPAALRLLGHRVDAGRLPALTRRGRGGRRGAEAGSPATDEGARWAALARAVMRRPVVVVTVTVAVLLAVASPFLGAQWGSVDHRVLPADAPAHVAADLVAAEFGGETSSASLLLEGASEAEVAAYVEAVQRVDGVVAVTPVAQEAAAVLLRATWEGDSQSERAQGIVADLRDVDPAGGEVLVGGIAADTVDLLDSVADRLPWMGLIVVVVMLVLLFVAFGSVVLPVKAVVMNLVSITASFGVVTWIFGDGNGADLLGFEPQGFLDATNPILMLAILFGLSMDYEVFLLSRVREQWDRSAGDPTLTPAQRNRLAVVTGVQKTGRIITSAALLLAIVIGAFATSGIVFMKMLGVGMLVALLLDATVVRALLVPATMALLGRWNWWAPGPLARWWERHGFREEGRAPGRATGPATGPATGGDDPTGTPERVDALV</sequence>
<evidence type="ECO:0000259" key="9">
    <source>
        <dbReference type="PROSITE" id="PS50156"/>
    </source>
</evidence>
<accession>A0A7Y9RSC2</accession>
<feature type="transmembrane region" description="Helical" evidence="8">
    <location>
        <begin position="603"/>
        <end position="623"/>
    </location>
</feature>
<dbReference type="Pfam" id="PF03176">
    <property type="entry name" value="MMPL"/>
    <property type="match status" value="2"/>
</dbReference>
<feature type="domain" description="SSD" evidence="9">
    <location>
        <begin position="200"/>
        <end position="342"/>
    </location>
</feature>
<evidence type="ECO:0000313" key="11">
    <source>
        <dbReference type="Proteomes" id="UP000544110"/>
    </source>
</evidence>
<dbReference type="AlphaFoldDB" id="A0A7Y9RSC2"/>
<proteinExistence type="inferred from homology"/>
<dbReference type="Proteomes" id="UP000544110">
    <property type="component" value="Unassembled WGS sequence"/>
</dbReference>
<feature type="transmembrane region" description="Helical" evidence="8">
    <location>
        <begin position="663"/>
        <end position="682"/>
    </location>
</feature>
<dbReference type="InterPro" id="IPR000731">
    <property type="entry name" value="SSD"/>
</dbReference>
<feature type="transmembrane region" description="Helical" evidence="8">
    <location>
        <begin position="391"/>
        <end position="411"/>
    </location>
</feature>
<evidence type="ECO:0000256" key="5">
    <source>
        <dbReference type="ARBA" id="ARBA00022989"/>
    </source>
</evidence>
<comment type="subcellular location">
    <subcellularLocation>
        <location evidence="1">Cell membrane</location>
        <topology evidence="1">Multi-pass membrane protein</topology>
    </subcellularLocation>
</comment>
<feature type="transmembrane region" description="Helical" evidence="8">
    <location>
        <begin position="207"/>
        <end position="224"/>
    </location>
</feature>
<feature type="transmembrane region" description="Helical" evidence="8">
    <location>
        <begin position="688"/>
        <end position="712"/>
    </location>
</feature>
<dbReference type="InterPro" id="IPR050545">
    <property type="entry name" value="Mycobact_MmpL"/>
</dbReference>
<comment type="caution">
    <text evidence="10">The sequence shown here is derived from an EMBL/GenBank/DDBJ whole genome shotgun (WGS) entry which is preliminary data.</text>
</comment>
<feature type="transmembrane region" description="Helical" evidence="8">
    <location>
        <begin position="182"/>
        <end position="200"/>
    </location>
</feature>
<reference evidence="10 11" key="1">
    <citation type="submission" date="2020-07" db="EMBL/GenBank/DDBJ databases">
        <title>Sequencing the genomes of 1000 actinobacteria strains.</title>
        <authorList>
            <person name="Klenk H.-P."/>
        </authorList>
    </citation>
    <scope>NUCLEOTIDE SEQUENCE [LARGE SCALE GENOMIC DNA]</scope>
    <source>
        <strain evidence="10 11">DSM 24552</strain>
    </source>
</reference>
<keyword evidence="11" id="KW-1185">Reference proteome</keyword>